<proteinExistence type="predicted"/>
<dbReference type="PANTHER" id="PTHR14523:SF1">
    <property type="entry name" value="HOMOLOGOUS RECOMBINATION OB-FOLD PROTEIN"/>
    <property type="match status" value="1"/>
</dbReference>
<organism evidence="3 4">
    <name type="scientific">Daucus carota subsp. sativus</name>
    <name type="common">Carrot</name>
    <dbReference type="NCBI Taxonomy" id="79200"/>
    <lineage>
        <taxon>Eukaryota</taxon>
        <taxon>Viridiplantae</taxon>
        <taxon>Streptophyta</taxon>
        <taxon>Embryophyta</taxon>
        <taxon>Tracheophyta</taxon>
        <taxon>Spermatophyta</taxon>
        <taxon>Magnoliopsida</taxon>
        <taxon>eudicotyledons</taxon>
        <taxon>Gunneridae</taxon>
        <taxon>Pentapetalae</taxon>
        <taxon>asterids</taxon>
        <taxon>campanulids</taxon>
        <taxon>Apiales</taxon>
        <taxon>Apiaceae</taxon>
        <taxon>Apioideae</taxon>
        <taxon>Scandiceae</taxon>
        <taxon>Daucinae</taxon>
        <taxon>Daucus</taxon>
        <taxon>Daucus sect. Daucus</taxon>
    </lineage>
</organism>
<feature type="region of interest" description="Disordered" evidence="1">
    <location>
        <begin position="316"/>
        <end position="335"/>
    </location>
</feature>
<protein>
    <recommendedName>
        <fullName evidence="2">Homologous recombination OB-fold protein OB-fold domain-containing protein</fullName>
    </recommendedName>
</protein>
<feature type="compositionally biased region" description="Low complexity" evidence="1">
    <location>
        <begin position="16"/>
        <end position="47"/>
    </location>
</feature>
<feature type="region of interest" description="Disordered" evidence="1">
    <location>
        <begin position="16"/>
        <end position="61"/>
    </location>
</feature>
<keyword evidence="4" id="KW-1185">Reference proteome</keyword>
<sequence>MEENWESLDVDDSDLPSLILRPCSNSNKHNHNHISQPQQQHHQQQPQRTPPLISPRLIPGPAGKIQAAMNRKRLHHSDSPLLPTQDFLLKAAQCSDLSFQDDDDFKADAWLRALRFLGNAQSTTKDFVLQTTPLSRVGSSLPDGIVNQVVAIINSCTPNGLGDMTVTLKDTTGLIDATIHRKVLTESEFAKDISVKAAIILKKVSIFAPSSKTVYLNITRSNVVKVKKSRVLEDELAQEHGRTKEIMHEVCQVATGGRNWLLDNQKKNGSLLPESGSDEFGRVKNTSTQNKAFWARECSATTEIYEKAGADVAGDNHMTLDSNEKRPKVNNLSEGHKNSVFVGNLNMDHGDETQQTDKAVKQSCISKVSLPQWTDEQLLELFEDDEPLF</sequence>
<dbReference type="Proteomes" id="UP000077755">
    <property type="component" value="Chromosome 4"/>
</dbReference>
<reference evidence="3" key="1">
    <citation type="journal article" date="2016" name="Nat. Genet.">
        <title>A high-quality carrot genome assembly provides new insights into carotenoid accumulation and asterid genome evolution.</title>
        <authorList>
            <person name="Iorizzo M."/>
            <person name="Ellison S."/>
            <person name="Senalik D."/>
            <person name="Zeng P."/>
            <person name="Satapoomin P."/>
            <person name="Huang J."/>
            <person name="Bowman M."/>
            <person name="Iovene M."/>
            <person name="Sanseverino W."/>
            <person name="Cavagnaro P."/>
            <person name="Yildiz M."/>
            <person name="Macko-Podgorni A."/>
            <person name="Moranska E."/>
            <person name="Grzebelus E."/>
            <person name="Grzebelus D."/>
            <person name="Ashrafi H."/>
            <person name="Zheng Z."/>
            <person name="Cheng S."/>
            <person name="Spooner D."/>
            <person name="Van Deynze A."/>
            <person name="Simon P."/>
        </authorList>
    </citation>
    <scope>NUCLEOTIDE SEQUENCE</scope>
    <source>
        <tissue evidence="3">Leaf</tissue>
    </source>
</reference>
<dbReference type="Pfam" id="PF15072">
    <property type="entry name" value="HROB"/>
    <property type="match status" value="1"/>
</dbReference>
<dbReference type="EMBL" id="CP093346">
    <property type="protein sequence ID" value="WOG97081.1"/>
    <property type="molecule type" value="Genomic_DNA"/>
</dbReference>
<evidence type="ECO:0000313" key="4">
    <source>
        <dbReference type="Proteomes" id="UP000077755"/>
    </source>
</evidence>
<feature type="domain" description="Homologous recombination OB-fold protein OB-fold" evidence="2">
    <location>
        <begin position="146"/>
        <end position="227"/>
    </location>
</feature>
<name>A0AAF1AYA0_DAUCS</name>
<accession>A0AAF1AYA0</accession>
<dbReference type="PANTHER" id="PTHR14523">
    <property type="entry name" value="UNCHARACTERIZED PROTEIN C17ORF53 HOMOLOG"/>
    <property type="match status" value="1"/>
</dbReference>
<dbReference type="InterPro" id="IPR058570">
    <property type="entry name" value="HROB_OB"/>
</dbReference>
<evidence type="ECO:0000259" key="2">
    <source>
        <dbReference type="Pfam" id="PF15072"/>
    </source>
</evidence>
<gene>
    <name evidence="3" type="ORF">DCAR_0416420</name>
</gene>
<dbReference type="AlphaFoldDB" id="A0AAF1AYA0"/>
<dbReference type="GO" id="GO:0000725">
    <property type="term" value="P:recombinational repair"/>
    <property type="evidence" value="ECO:0007669"/>
    <property type="project" value="InterPro"/>
</dbReference>
<evidence type="ECO:0000313" key="3">
    <source>
        <dbReference type="EMBL" id="WOG97081.1"/>
    </source>
</evidence>
<dbReference type="InterPro" id="IPR028045">
    <property type="entry name" value="HROB"/>
</dbReference>
<reference evidence="3" key="2">
    <citation type="submission" date="2022-03" db="EMBL/GenBank/DDBJ databases">
        <title>Draft title - Genomic analysis of global carrot germplasm unveils the trajectory of domestication and the origin of high carotenoid orange carrot.</title>
        <authorList>
            <person name="Iorizzo M."/>
            <person name="Ellison S."/>
            <person name="Senalik D."/>
            <person name="Macko-Podgorni A."/>
            <person name="Grzebelus D."/>
            <person name="Bostan H."/>
            <person name="Rolling W."/>
            <person name="Curaba J."/>
            <person name="Simon P."/>
        </authorList>
    </citation>
    <scope>NUCLEOTIDE SEQUENCE</scope>
    <source>
        <tissue evidence="3">Leaf</tissue>
    </source>
</reference>
<evidence type="ECO:0000256" key="1">
    <source>
        <dbReference type="SAM" id="MobiDB-lite"/>
    </source>
</evidence>